<dbReference type="RefSeq" id="WP_132011270.1">
    <property type="nucleotide sequence ID" value="NZ_JABUHM010000017.1"/>
</dbReference>
<dbReference type="AlphaFoldDB" id="A0A4R2B0A0"/>
<dbReference type="Proteomes" id="UP000295689">
    <property type="component" value="Unassembled WGS sequence"/>
</dbReference>
<name>A0A4R2B0A0_9BACI</name>
<sequence>MLYLGTVLEEINQSKASEVTLSSAVESKGEVDSFFKTATDFGGTILPISQRNMIGDIQDILKILMDVFGKPERLNKPIKKYR</sequence>
<gene>
    <name evidence="1" type="ORF">EV146_11645</name>
</gene>
<evidence type="ECO:0000313" key="2">
    <source>
        <dbReference type="Proteomes" id="UP000295689"/>
    </source>
</evidence>
<organism evidence="1 2">
    <name type="scientific">Mesobacillus foraminis</name>
    <dbReference type="NCBI Taxonomy" id="279826"/>
    <lineage>
        <taxon>Bacteria</taxon>
        <taxon>Bacillati</taxon>
        <taxon>Bacillota</taxon>
        <taxon>Bacilli</taxon>
        <taxon>Bacillales</taxon>
        <taxon>Bacillaceae</taxon>
        <taxon>Mesobacillus</taxon>
    </lineage>
</organism>
<comment type="caution">
    <text evidence="1">The sequence shown here is derived from an EMBL/GenBank/DDBJ whole genome shotgun (WGS) entry which is preliminary data.</text>
</comment>
<accession>A0A4R2B0A0</accession>
<proteinExistence type="predicted"/>
<dbReference type="EMBL" id="SLVV01000016">
    <property type="protein sequence ID" value="TCN19741.1"/>
    <property type="molecule type" value="Genomic_DNA"/>
</dbReference>
<reference evidence="1 2" key="1">
    <citation type="journal article" date="2015" name="Stand. Genomic Sci.">
        <title>Genomic Encyclopedia of Bacterial and Archaeal Type Strains, Phase III: the genomes of soil and plant-associated and newly described type strains.</title>
        <authorList>
            <person name="Whitman W.B."/>
            <person name="Woyke T."/>
            <person name="Klenk H.P."/>
            <person name="Zhou Y."/>
            <person name="Lilburn T.G."/>
            <person name="Beck B.J."/>
            <person name="De Vos P."/>
            <person name="Vandamme P."/>
            <person name="Eisen J.A."/>
            <person name="Garrity G."/>
            <person name="Hugenholtz P."/>
            <person name="Kyrpides N.C."/>
        </authorList>
    </citation>
    <scope>NUCLEOTIDE SEQUENCE [LARGE SCALE GENOMIC DNA]</scope>
    <source>
        <strain evidence="1 2">CV53</strain>
    </source>
</reference>
<keyword evidence="2" id="KW-1185">Reference proteome</keyword>
<protein>
    <submittedName>
        <fullName evidence="1">Uncharacterized protein</fullName>
    </submittedName>
</protein>
<evidence type="ECO:0000313" key="1">
    <source>
        <dbReference type="EMBL" id="TCN19741.1"/>
    </source>
</evidence>